<gene>
    <name evidence="1" type="ORF">HMPREF1576_00918</name>
</gene>
<organism evidence="1 2">
    <name type="scientific">Gardnerella pickettii JCP7719</name>
    <dbReference type="NCBI Taxonomy" id="1261061"/>
    <lineage>
        <taxon>Bacteria</taxon>
        <taxon>Bacillati</taxon>
        <taxon>Actinomycetota</taxon>
        <taxon>Actinomycetes</taxon>
        <taxon>Bifidobacteriales</taxon>
        <taxon>Bifidobacteriaceae</taxon>
        <taxon>Gardnerella</taxon>
        <taxon>Gardnerella pickettii</taxon>
    </lineage>
</organism>
<sequence length="50" mass="5533">MDWCSAPNCLFALRSKRKGRSERTAISSHSADLCKVCVKNDACCCVKILI</sequence>
<accession>S4GUT3</accession>
<name>S4GUT3_9BIFI</name>
<dbReference type="Proteomes" id="UP000014601">
    <property type="component" value="Unassembled WGS sequence"/>
</dbReference>
<comment type="caution">
    <text evidence="1">The sequence shown here is derived from an EMBL/GenBank/DDBJ whole genome shotgun (WGS) entry which is preliminary data.</text>
</comment>
<evidence type="ECO:0000313" key="2">
    <source>
        <dbReference type="Proteomes" id="UP000014601"/>
    </source>
</evidence>
<reference evidence="1 2" key="1">
    <citation type="submission" date="2013-06" db="EMBL/GenBank/DDBJ databases">
        <authorList>
            <person name="Weinstock G."/>
            <person name="Sodergren E."/>
            <person name="Lobos E.A."/>
            <person name="Fulton L."/>
            <person name="Fulton R."/>
            <person name="Courtney L."/>
            <person name="Fronick C."/>
            <person name="O'Laughlin M."/>
            <person name="Godfrey J."/>
            <person name="Wilson R.M."/>
            <person name="Miner T."/>
            <person name="Farmer C."/>
            <person name="Delehaunty K."/>
            <person name="Cordes M."/>
            <person name="Minx P."/>
            <person name="Tomlinson C."/>
            <person name="Chen J."/>
            <person name="Wollam A."/>
            <person name="Pepin K.H."/>
            <person name="Bhonagiri V."/>
            <person name="Zhang X."/>
            <person name="Warren W."/>
            <person name="Mitreva M."/>
            <person name="Mardis E.R."/>
            <person name="Wilson R.K."/>
        </authorList>
    </citation>
    <scope>NUCLEOTIDE SEQUENCE [LARGE SCALE GENOMIC DNA]</scope>
    <source>
        <strain evidence="1 2">JCP7719</strain>
    </source>
</reference>
<proteinExistence type="predicted"/>
<protein>
    <submittedName>
        <fullName evidence="1">Uncharacterized protein</fullName>
    </submittedName>
</protein>
<dbReference type="EMBL" id="ATJO01000067">
    <property type="protein sequence ID" value="EPI50491.1"/>
    <property type="molecule type" value="Genomic_DNA"/>
</dbReference>
<dbReference type="AlphaFoldDB" id="S4GUT3"/>
<dbReference type="HOGENOM" id="CLU_3118241_0_0_11"/>
<evidence type="ECO:0000313" key="1">
    <source>
        <dbReference type="EMBL" id="EPI50491.1"/>
    </source>
</evidence>